<evidence type="ECO:0000313" key="1">
    <source>
        <dbReference type="EMBL" id="GIY37724.1"/>
    </source>
</evidence>
<sequence>MSSNDYLPQVIHPGFQTTLFLSQSAERLHPPPHRGVNFALMAPLMRGRRRLRRRMAPLILLFLGVRPMTVEQGNSLETSDVIGNTFFPPISFLFSPPSLSRISCRLGLITGEYP</sequence>
<gene>
    <name evidence="1" type="ORF">CDAR_421461</name>
</gene>
<reference evidence="1 2" key="1">
    <citation type="submission" date="2021-06" db="EMBL/GenBank/DDBJ databases">
        <title>Caerostris darwini draft genome.</title>
        <authorList>
            <person name="Kono N."/>
            <person name="Arakawa K."/>
        </authorList>
    </citation>
    <scope>NUCLEOTIDE SEQUENCE [LARGE SCALE GENOMIC DNA]</scope>
</reference>
<dbReference type="AlphaFoldDB" id="A0AAV4SWQ8"/>
<proteinExistence type="predicted"/>
<keyword evidence="2" id="KW-1185">Reference proteome</keyword>
<accession>A0AAV4SWQ8</accession>
<organism evidence="1 2">
    <name type="scientific">Caerostris darwini</name>
    <dbReference type="NCBI Taxonomy" id="1538125"/>
    <lineage>
        <taxon>Eukaryota</taxon>
        <taxon>Metazoa</taxon>
        <taxon>Ecdysozoa</taxon>
        <taxon>Arthropoda</taxon>
        <taxon>Chelicerata</taxon>
        <taxon>Arachnida</taxon>
        <taxon>Araneae</taxon>
        <taxon>Araneomorphae</taxon>
        <taxon>Entelegynae</taxon>
        <taxon>Araneoidea</taxon>
        <taxon>Araneidae</taxon>
        <taxon>Caerostris</taxon>
    </lineage>
</organism>
<dbReference type="Proteomes" id="UP001054837">
    <property type="component" value="Unassembled WGS sequence"/>
</dbReference>
<name>A0AAV4SWQ8_9ARAC</name>
<comment type="caution">
    <text evidence="1">The sequence shown here is derived from an EMBL/GenBank/DDBJ whole genome shotgun (WGS) entry which is preliminary data.</text>
</comment>
<evidence type="ECO:0000313" key="2">
    <source>
        <dbReference type="Proteomes" id="UP001054837"/>
    </source>
</evidence>
<dbReference type="EMBL" id="BPLQ01008495">
    <property type="protein sequence ID" value="GIY37724.1"/>
    <property type="molecule type" value="Genomic_DNA"/>
</dbReference>
<protein>
    <submittedName>
        <fullName evidence="1">Uncharacterized protein</fullName>
    </submittedName>
</protein>